<dbReference type="Proteomes" id="UP000070250">
    <property type="component" value="Chromosome"/>
</dbReference>
<feature type="region of interest" description="Disordered" evidence="1">
    <location>
        <begin position="21"/>
        <end position="49"/>
    </location>
</feature>
<dbReference type="OrthoDB" id="7060838at2"/>
<organism evidence="2 3">
    <name type="scientific">Steroidobacter denitrificans</name>
    <dbReference type="NCBI Taxonomy" id="465721"/>
    <lineage>
        <taxon>Bacteria</taxon>
        <taxon>Pseudomonadati</taxon>
        <taxon>Pseudomonadota</taxon>
        <taxon>Gammaproteobacteria</taxon>
        <taxon>Steroidobacterales</taxon>
        <taxon>Steroidobacteraceae</taxon>
        <taxon>Steroidobacter</taxon>
    </lineage>
</organism>
<protein>
    <submittedName>
        <fullName evidence="2">Uncharacterized protein</fullName>
    </submittedName>
</protein>
<gene>
    <name evidence="2" type="ORF">ACG33_01545</name>
</gene>
<keyword evidence="3" id="KW-1185">Reference proteome</keyword>
<evidence type="ECO:0000256" key="1">
    <source>
        <dbReference type="SAM" id="MobiDB-lite"/>
    </source>
</evidence>
<accession>A0A127F8C3</accession>
<proteinExistence type="predicted"/>
<dbReference type="EMBL" id="CP011971">
    <property type="protein sequence ID" value="AMN45810.1"/>
    <property type="molecule type" value="Genomic_DNA"/>
</dbReference>
<reference evidence="2 3" key="1">
    <citation type="submission" date="2015-06" db="EMBL/GenBank/DDBJ databases">
        <title>A Comprehensive Approach to Explore the Metabolic and Phylogenetic Diversity of Bacterial Steroid Degradation in the Environment: Testosterone as an Example.</title>
        <authorList>
            <person name="Yang F.-C."/>
            <person name="Chen Y.-L."/>
            <person name="Yu C.-P."/>
            <person name="Tang S.-L."/>
            <person name="Wang P.-H."/>
            <person name="Ismail W."/>
            <person name="Wang C.-H."/>
            <person name="Yang C.-Y."/>
            <person name="Chiang Y.-R."/>
        </authorList>
    </citation>
    <scope>NUCLEOTIDE SEQUENCE [LARGE SCALE GENOMIC DNA]</scope>
    <source>
        <strain evidence="2 3">DSM 18526</strain>
    </source>
</reference>
<dbReference type="AlphaFoldDB" id="A0A127F8C3"/>
<name>A0A127F8C3_STEDE</name>
<dbReference type="KEGG" id="sdf:ACG33_01545"/>
<evidence type="ECO:0000313" key="3">
    <source>
        <dbReference type="Proteomes" id="UP000070250"/>
    </source>
</evidence>
<feature type="compositionally biased region" description="Basic and acidic residues" evidence="1">
    <location>
        <begin position="24"/>
        <end position="34"/>
    </location>
</feature>
<dbReference type="RefSeq" id="WP_066918136.1">
    <property type="nucleotide sequence ID" value="NZ_CP011971.1"/>
</dbReference>
<sequence length="142" mass="16253">MNDELKKLGLRVRLRAVTPANECVRTDDPGEGRPHPTRPGKSGPDERGNAKYRWQGQNLLQDGLEDEYLRYLALHDSRLALIEEPPADGAPIRCNPAGLRVGYDPYESGLLTRRPRRKKTDLRELSRWVQMKRRIGLKPSED</sequence>
<evidence type="ECO:0000313" key="2">
    <source>
        <dbReference type="EMBL" id="AMN45810.1"/>
    </source>
</evidence>